<name>A0ACB7U0Y1_DIOAL</name>
<keyword evidence="2" id="KW-1185">Reference proteome</keyword>
<evidence type="ECO:0000313" key="2">
    <source>
        <dbReference type="Proteomes" id="UP000827976"/>
    </source>
</evidence>
<accession>A0ACB7U0Y1</accession>
<evidence type="ECO:0000313" key="1">
    <source>
        <dbReference type="EMBL" id="KAH7653930.1"/>
    </source>
</evidence>
<reference evidence="2" key="1">
    <citation type="journal article" date="2022" name="Nat. Commun.">
        <title>Chromosome evolution and the genetic basis of agronomically important traits in greater yam.</title>
        <authorList>
            <person name="Bredeson J.V."/>
            <person name="Lyons J.B."/>
            <person name="Oniyinde I.O."/>
            <person name="Okereke N.R."/>
            <person name="Kolade O."/>
            <person name="Nnabue I."/>
            <person name="Nwadili C.O."/>
            <person name="Hribova E."/>
            <person name="Parker M."/>
            <person name="Nwogha J."/>
            <person name="Shu S."/>
            <person name="Carlson J."/>
            <person name="Kariba R."/>
            <person name="Muthemba S."/>
            <person name="Knop K."/>
            <person name="Barton G.J."/>
            <person name="Sherwood A.V."/>
            <person name="Lopez-Montes A."/>
            <person name="Asiedu R."/>
            <person name="Jamnadass R."/>
            <person name="Muchugi A."/>
            <person name="Goodstein D."/>
            <person name="Egesi C.N."/>
            <person name="Featherston J."/>
            <person name="Asfaw A."/>
            <person name="Simpson G.G."/>
            <person name="Dolezel J."/>
            <person name="Hendre P.S."/>
            <person name="Van Deynze A."/>
            <person name="Kumar P.L."/>
            <person name="Obidiegwu J.E."/>
            <person name="Bhattacharjee R."/>
            <person name="Rokhsar D.S."/>
        </authorList>
    </citation>
    <scope>NUCLEOTIDE SEQUENCE [LARGE SCALE GENOMIC DNA]</scope>
    <source>
        <strain evidence="2">cv. TDa95/00328</strain>
    </source>
</reference>
<protein>
    <submittedName>
        <fullName evidence="1">RNI-like protein</fullName>
    </submittedName>
</protein>
<comment type="caution">
    <text evidence="1">The sequence shown here is derived from an EMBL/GenBank/DDBJ whole genome shotgun (WGS) entry which is preliminary data.</text>
</comment>
<organism evidence="1 2">
    <name type="scientific">Dioscorea alata</name>
    <name type="common">Purple yam</name>
    <dbReference type="NCBI Taxonomy" id="55571"/>
    <lineage>
        <taxon>Eukaryota</taxon>
        <taxon>Viridiplantae</taxon>
        <taxon>Streptophyta</taxon>
        <taxon>Embryophyta</taxon>
        <taxon>Tracheophyta</taxon>
        <taxon>Spermatophyta</taxon>
        <taxon>Magnoliopsida</taxon>
        <taxon>Liliopsida</taxon>
        <taxon>Dioscoreales</taxon>
        <taxon>Dioscoreaceae</taxon>
        <taxon>Dioscorea</taxon>
    </lineage>
</organism>
<sequence>MRHSKSDEAKSTSATTTTTTTDDEGDRLSALPSELLHQILAFLPDTKSRARTCVLSRRWIRLWASHPSIDLPLLYHLDLVAAATSHAAAVEAALSAASPGTLRRLAVDLWLPSGPELRPSNAATVDRWFRAATRLAVSELSIQGKSFPAGGVTSLPSSIYSCRTLAFLQIKSVVIPTIPKNFDGFRALSTLLLEHVSIHTLTLAAILAACPLLQAFQMEGFLGVTRLDVSPEKLASFALSESYGGPVTVNIVAPNITSILFVGDLNLLSWNGSPCLVDATLRNIPKFKFKSESCWLGLVSAVSNAKILTLNNLFYQFVIPRKFVNGIHDAMFKNLHKLTCEIDWVTGPLLSSFICNVKECPLLESLCIRFNRELRLKAKNKMKRSLGLCYYKSFLPAELVKAVEEKFERDYVDLPEVCGGPGNALNCLKILAIEHFMGTKNEVLLTKFLQKNAANLQKFTIDDFFMRSNEEIHELLYPILSNSDDEDDEEYDDDYEDSDDDDDDGDDDDDDDDDDNDEGDDDDDGDDEMDWALYENLNQNFPIDALSDSVGSG</sequence>
<proteinExistence type="predicted"/>
<dbReference type="Proteomes" id="UP000827976">
    <property type="component" value="Chromosome 19"/>
</dbReference>
<gene>
    <name evidence="1" type="ORF">IHE45_19G111300</name>
</gene>
<dbReference type="EMBL" id="CM037029">
    <property type="protein sequence ID" value="KAH7653930.1"/>
    <property type="molecule type" value="Genomic_DNA"/>
</dbReference>